<evidence type="ECO:0000313" key="7">
    <source>
        <dbReference type="Proteomes" id="UP001596306"/>
    </source>
</evidence>
<feature type="DNA-binding region" description="H-T-H motif" evidence="4">
    <location>
        <begin position="44"/>
        <end position="63"/>
    </location>
</feature>
<dbReference type="RefSeq" id="WP_386728922.1">
    <property type="nucleotide sequence ID" value="NZ_JBHSTP010000001.1"/>
</dbReference>
<evidence type="ECO:0000313" key="6">
    <source>
        <dbReference type="EMBL" id="MFC6355722.1"/>
    </source>
</evidence>
<comment type="caution">
    <text evidence="6">The sequence shown here is derived from an EMBL/GenBank/DDBJ whole genome shotgun (WGS) entry which is preliminary data.</text>
</comment>
<gene>
    <name evidence="6" type="ORF">ACFQB0_06335</name>
</gene>
<dbReference type="PANTHER" id="PTHR30055:SF234">
    <property type="entry name" value="HTH-TYPE TRANSCRIPTIONAL REGULATOR BETI"/>
    <property type="match status" value="1"/>
</dbReference>
<dbReference type="Pfam" id="PF00440">
    <property type="entry name" value="TetR_N"/>
    <property type="match status" value="1"/>
</dbReference>
<protein>
    <submittedName>
        <fullName evidence="6">TetR/AcrR family transcriptional regulator</fullName>
    </submittedName>
</protein>
<dbReference type="Gene3D" id="1.10.357.10">
    <property type="entry name" value="Tetracycline Repressor, domain 2"/>
    <property type="match status" value="1"/>
</dbReference>
<keyword evidence="2 4" id="KW-0238">DNA-binding</keyword>
<dbReference type="EMBL" id="JBHSTP010000001">
    <property type="protein sequence ID" value="MFC6355722.1"/>
    <property type="molecule type" value="Genomic_DNA"/>
</dbReference>
<reference evidence="7" key="1">
    <citation type="journal article" date="2019" name="Int. J. Syst. Evol. Microbiol.">
        <title>The Global Catalogue of Microorganisms (GCM) 10K type strain sequencing project: providing services to taxonomists for standard genome sequencing and annotation.</title>
        <authorList>
            <consortium name="The Broad Institute Genomics Platform"/>
            <consortium name="The Broad Institute Genome Sequencing Center for Infectious Disease"/>
            <person name="Wu L."/>
            <person name="Ma J."/>
        </authorList>
    </citation>
    <scope>NUCLEOTIDE SEQUENCE [LARGE SCALE GENOMIC DNA]</scope>
    <source>
        <strain evidence="7">CCUG 43304</strain>
    </source>
</reference>
<feature type="domain" description="HTH tetR-type" evidence="5">
    <location>
        <begin position="21"/>
        <end position="81"/>
    </location>
</feature>
<dbReference type="PRINTS" id="PR00455">
    <property type="entry name" value="HTHTETR"/>
</dbReference>
<dbReference type="PROSITE" id="PS50977">
    <property type="entry name" value="HTH_TETR_2"/>
    <property type="match status" value="1"/>
</dbReference>
<dbReference type="Proteomes" id="UP001596306">
    <property type="component" value="Unassembled WGS sequence"/>
</dbReference>
<evidence type="ECO:0000256" key="3">
    <source>
        <dbReference type="ARBA" id="ARBA00023163"/>
    </source>
</evidence>
<dbReference type="InterPro" id="IPR001647">
    <property type="entry name" value="HTH_TetR"/>
</dbReference>
<sequence>MILDSESNNDVLLGRRERRQVEMRERIVDAAAACFAEQGFDAATMDDIAARADVARATIFNHFGEKQQLLVAYFDRRRAWLFALLDEVADTQGRAVARLIRVTDALSRIYEGDAHEARAMLDAWRRMSDAYGKGAAVADVFCTVIESGQAAGEFEAHLDARAAALALFDACIGAITRWLELSEPRPELGTALHTALNVVVNGIRASHPTGRAGTGTAS</sequence>
<proteinExistence type="predicted"/>
<organism evidence="6 7">
    <name type="scientific">Luethyella okanaganae</name>
    <dbReference type="NCBI Taxonomy" id="69372"/>
    <lineage>
        <taxon>Bacteria</taxon>
        <taxon>Bacillati</taxon>
        <taxon>Actinomycetota</taxon>
        <taxon>Actinomycetes</taxon>
        <taxon>Micrococcales</taxon>
        <taxon>Microbacteriaceae</taxon>
        <taxon>Luethyella</taxon>
    </lineage>
</organism>
<dbReference type="SUPFAM" id="SSF48498">
    <property type="entry name" value="Tetracyclin repressor-like, C-terminal domain"/>
    <property type="match status" value="1"/>
</dbReference>
<dbReference type="InterPro" id="IPR050109">
    <property type="entry name" value="HTH-type_TetR-like_transc_reg"/>
</dbReference>
<keyword evidence="7" id="KW-1185">Reference proteome</keyword>
<keyword evidence="3" id="KW-0804">Transcription</keyword>
<keyword evidence="1" id="KW-0805">Transcription regulation</keyword>
<evidence type="ECO:0000256" key="1">
    <source>
        <dbReference type="ARBA" id="ARBA00023015"/>
    </source>
</evidence>
<name>A0ABW1VDZ7_9MICO</name>
<evidence type="ECO:0000259" key="5">
    <source>
        <dbReference type="PROSITE" id="PS50977"/>
    </source>
</evidence>
<dbReference type="InterPro" id="IPR036271">
    <property type="entry name" value="Tet_transcr_reg_TetR-rel_C_sf"/>
</dbReference>
<dbReference type="PANTHER" id="PTHR30055">
    <property type="entry name" value="HTH-TYPE TRANSCRIPTIONAL REGULATOR RUTR"/>
    <property type="match status" value="1"/>
</dbReference>
<dbReference type="InterPro" id="IPR009057">
    <property type="entry name" value="Homeodomain-like_sf"/>
</dbReference>
<accession>A0ABW1VDZ7</accession>
<dbReference type="Gene3D" id="1.10.10.60">
    <property type="entry name" value="Homeodomain-like"/>
    <property type="match status" value="1"/>
</dbReference>
<evidence type="ECO:0000256" key="2">
    <source>
        <dbReference type="ARBA" id="ARBA00023125"/>
    </source>
</evidence>
<evidence type="ECO:0000256" key="4">
    <source>
        <dbReference type="PROSITE-ProRule" id="PRU00335"/>
    </source>
</evidence>
<dbReference type="SUPFAM" id="SSF46689">
    <property type="entry name" value="Homeodomain-like"/>
    <property type="match status" value="1"/>
</dbReference>